<dbReference type="EMBL" id="MU853407">
    <property type="protein sequence ID" value="KAK4134914.1"/>
    <property type="molecule type" value="Genomic_DNA"/>
</dbReference>
<keyword evidence="6" id="KW-0479">Metal-binding</keyword>
<feature type="region of interest" description="Disordered" evidence="13">
    <location>
        <begin position="1"/>
        <end position="36"/>
    </location>
</feature>
<comment type="caution">
    <text evidence="15">The sequence shown here is derived from an EMBL/GenBank/DDBJ whole genome shotgun (WGS) entry which is preliminary data.</text>
</comment>
<evidence type="ECO:0000256" key="6">
    <source>
        <dbReference type="ARBA" id="ARBA00022723"/>
    </source>
</evidence>
<keyword evidence="10" id="KW-0697">Rotamase</keyword>
<dbReference type="GO" id="GO:0005634">
    <property type="term" value="C:nucleus"/>
    <property type="evidence" value="ECO:0007669"/>
    <property type="project" value="UniProtKB-SubCell"/>
</dbReference>
<dbReference type="GO" id="GO:0004842">
    <property type="term" value="F:ubiquitin-protein transferase activity"/>
    <property type="evidence" value="ECO:0007669"/>
    <property type="project" value="InterPro"/>
</dbReference>
<comment type="similarity">
    <text evidence="3">Belongs to the NSE2 family.</text>
</comment>
<dbReference type="InterPro" id="IPR026846">
    <property type="entry name" value="Nse2(Mms21)"/>
</dbReference>
<dbReference type="InterPro" id="IPR013083">
    <property type="entry name" value="Znf_RING/FYVE/PHD"/>
</dbReference>
<evidence type="ECO:0000313" key="15">
    <source>
        <dbReference type="EMBL" id="KAK4134914.1"/>
    </source>
</evidence>
<evidence type="ECO:0000256" key="4">
    <source>
        <dbReference type="ARBA" id="ARBA00013194"/>
    </source>
</evidence>
<protein>
    <recommendedName>
        <fullName evidence="4">peptidylprolyl isomerase</fullName>
        <ecNumber evidence="4">5.2.1.8</ecNumber>
    </recommendedName>
</protein>
<dbReference type="GO" id="GO:0016925">
    <property type="term" value="P:protein sumoylation"/>
    <property type="evidence" value="ECO:0007669"/>
    <property type="project" value="TreeGrafter"/>
</dbReference>
<dbReference type="SMART" id="SM00504">
    <property type="entry name" value="Ubox"/>
    <property type="match status" value="1"/>
</dbReference>
<dbReference type="GO" id="GO:0000724">
    <property type="term" value="P:double-strand break repair via homologous recombination"/>
    <property type="evidence" value="ECO:0007669"/>
    <property type="project" value="InterPro"/>
</dbReference>
<dbReference type="SUPFAM" id="SSF57850">
    <property type="entry name" value="RING/U-box"/>
    <property type="match status" value="1"/>
</dbReference>
<reference evidence="15" key="1">
    <citation type="journal article" date="2023" name="Mol. Phylogenet. Evol.">
        <title>Genome-scale phylogeny and comparative genomics of the fungal order Sordariales.</title>
        <authorList>
            <person name="Hensen N."/>
            <person name="Bonometti L."/>
            <person name="Westerberg I."/>
            <person name="Brannstrom I.O."/>
            <person name="Guillou S."/>
            <person name="Cros-Aarteil S."/>
            <person name="Calhoun S."/>
            <person name="Haridas S."/>
            <person name="Kuo A."/>
            <person name="Mondo S."/>
            <person name="Pangilinan J."/>
            <person name="Riley R."/>
            <person name="LaButti K."/>
            <person name="Andreopoulos B."/>
            <person name="Lipzen A."/>
            <person name="Chen C."/>
            <person name="Yan M."/>
            <person name="Daum C."/>
            <person name="Ng V."/>
            <person name="Clum A."/>
            <person name="Steindorff A."/>
            <person name="Ohm R.A."/>
            <person name="Martin F."/>
            <person name="Silar P."/>
            <person name="Natvig D.O."/>
            <person name="Lalanne C."/>
            <person name="Gautier V."/>
            <person name="Ament-Velasquez S.L."/>
            <person name="Kruys A."/>
            <person name="Hutchinson M.I."/>
            <person name="Powell A.J."/>
            <person name="Barry K."/>
            <person name="Miller A.N."/>
            <person name="Grigoriev I.V."/>
            <person name="Debuchy R."/>
            <person name="Gladieux P."/>
            <person name="Hiltunen Thoren M."/>
            <person name="Johannesson H."/>
        </authorList>
    </citation>
    <scope>NUCLEOTIDE SEQUENCE</scope>
    <source>
        <strain evidence="15">CBS 123565</strain>
    </source>
</reference>
<evidence type="ECO:0000256" key="12">
    <source>
        <dbReference type="PROSITE-ProRule" id="PRU00452"/>
    </source>
</evidence>
<evidence type="ECO:0000256" key="2">
    <source>
        <dbReference type="ARBA" id="ARBA00004718"/>
    </source>
</evidence>
<dbReference type="PANTHER" id="PTHR21330">
    <property type="entry name" value="E3 SUMO-PROTEIN LIGASE NSE2"/>
    <property type="match status" value="1"/>
</dbReference>
<dbReference type="GO" id="GO:0008270">
    <property type="term" value="F:zinc ion binding"/>
    <property type="evidence" value="ECO:0007669"/>
    <property type="project" value="UniProtKB-KW"/>
</dbReference>
<dbReference type="PANTHER" id="PTHR21330:SF1">
    <property type="entry name" value="E3 SUMO-PROTEIN LIGASE NSE2"/>
    <property type="match status" value="1"/>
</dbReference>
<gene>
    <name evidence="15" type="ORF">BT67DRAFT_441351</name>
</gene>
<evidence type="ECO:0000313" key="16">
    <source>
        <dbReference type="Proteomes" id="UP001304895"/>
    </source>
</evidence>
<keyword evidence="8" id="KW-0833">Ubl conjugation pathway</keyword>
<keyword evidence="5" id="KW-0808">Transferase</keyword>
<evidence type="ECO:0000256" key="11">
    <source>
        <dbReference type="ARBA" id="ARBA00023242"/>
    </source>
</evidence>
<proteinExistence type="inferred from homology"/>
<keyword evidence="9" id="KW-0862">Zinc</keyword>
<evidence type="ECO:0000256" key="9">
    <source>
        <dbReference type="ARBA" id="ARBA00022833"/>
    </source>
</evidence>
<evidence type="ECO:0000256" key="1">
    <source>
        <dbReference type="ARBA" id="ARBA00004123"/>
    </source>
</evidence>
<dbReference type="Gene3D" id="3.30.40.10">
    <property type="entry name" value="Zinc/RING finger domain, C3HC4 (zinc finger)"/>
    <property type="match status" value="1"/>
</dbReference>
<dbReference type="InterPro" id="IPR004181">
    <property type="entry name" value="Znf_MIZ"/>
</dbReference>
<dbReference type="GO" id="GO:0003755">
    <property type="term" value="F:peptidyl-prolyl cis-trans isomerase activity"/>
    <property type="evidence" value="ECO:0007669"/>
    <property type="project" value="UniProtKB-KW"/>
</dbReference>
<keyword evidence="16" id="KW-1185">Reference proteome</keyword>
<dbReference type="Pfam" id="PF11789">
    <property type="entry name" value="zf-Nse"/>
    <property type="match status" value="1"/>
</dbReference>
<organism evidence="15 16">
    <name type="scientific">Trichocladium antarcticum</name>
    <dbReference type="NCBI Taxonomy" id="1450529"/>
    <lineage>
        <taxon>Eukaryota</taxon>
        <taxon>Fungi</taxon>
        <taxon>Dikarya</taxon>
        <taxon>Ascomycota</taxon>
        <taxon>Pezizomycotina</taxon>
        <taxon>Sordariomycetes</taxon>
        <taxon>Sordariomycetidae</taxon>
        <taxon>Sordariales</taxon>
        <taxon>Chaetomiaceae</taxon>
        <taxon>Trichocladium</taxon>
    </lineage>
</organism>
<dbReference type="PROSITE" id="PS51044">
    <property type="entry name" value="ZF_SP_RING"/>
    <property type="match status" value="1"/>
</dbReference>
<dbReference type="GO" id="GO:0061665">
    <property type="term" value="F:SUMO ligase activity"/>
    <property type="evidence" value="ECO:0007669"/>
    <property type="project" value="TreeGrafter"/>
</dbReference>
<keyword evidence="7 12" id="KW-0863">Zinc-finger</keyword>
<dbReference type="AlphaFoldDB" id="A0AAN6ULF7"/>
<dbReference type="EC" id="5.2.1.8" evidence="4"/>
<name>A0AAN6ULF7_9PEZI</name>
<evidence type="ECO:0000259" key="14">
    <source>
        <dbReference type="PROSITE" id="PS51044"/>
    </source>
</evidence>
<comment type="subcellular location">
    <subcellularLocation>
        <location evidence="1">Nucleus</location>
    </subcellularLocation>
</comment>
<evidence type="ECO:0000256" key="3">
    <source>
        <dbReference type="ARBA" id="ARBA00008212"/>
    </source>
</evidence>
<feature type="domain" description="SP-RING-type" evidence="14">
    <location>
        <begin position="271"/>
        <end position="351"/>
    </location>
</feature>
<feature type="compositionally biased region" description="Basic and acidic residues" evidence="13">
    <location>
        <begin position="382"/>
        <end position="396"/>
    </location>
</feature>
<keyword evidence="11" id="KW-0539">Nucleus</keyword>
<dbReference type="InterPro" id="IPR003613">
    <property type="entry name" value="Ubox_domain"/>
</dbReference>
<dbReference type="CDD" id="cd16651">
    <property type="entry name" value="SPL-RING_NSE2"/>
    <property type="match status" value="1"/>
</dbReference>
<evidence type="ECO:0000256" key="10">
    <source>
        <dbReference type="ARBA" id="ARBA00023110"/>
    </source>
</evidence>
<feature type="region of interest" description="Disordered" evidence="13">
    <location>
        <begin position="159"/>
        <end position="198"/>
    </location>
</feature>
<accession>A0AAN6ULF7</accession>
<evidence type="ECO:0000256" key="5">
    <source>
        <dbReference type="ARBA" id="ARBA00022679"/>
    </source>
</evidence>
<comment type="pathway">
    <text evidence="2">Protein modification; protein sumoylation.</text>
</comment>
<evidence type="ECO:0000256" key="13">
    <source>
        <dbReference type="SAM" id="MobiDB-lite"/>
    </source>
</evidence>
<keyword evidence="10" id="KW-0413">Isomerase</keyword>
<evidence type="ECO:0000256" key="8">
    <source>
        <dbReference type="ARBA" id="ARBA00022786"/>
    </source>
</evidence>
<evidence type="ECO:0000256" key="7">
    <source>
        <dbReference type="ARBA" id="ARBA00022771"/>
    </source>
</evidence>
<feature type="compositionally biased region" description="Acidic residues" evidence="13">
    <location>
        <begin position="173"/>
        <end position="192"/>
    </location>
</feature>
<feature type="region of interest" description="Disordered" evidence="13">
    <location>
        <begin position="368"/>
        <end position="396"/>
    </location>
</feature>
<dbReference type="Proteomes" id="UP001304895">
    <property type="component" value="Unassembled WGS sequence"/>
</dbReference>
<dbReference type="GO" id="GO:0030915">
    <property type="term" value="C:Smc5-Smc6 complex"/>
    <property type="evidence" value="ECO:0007669"/>
    <property type="project" value="InterPro"/>
</dbReference>
<reference evidence="15" key="2">
    <citation type="submission" date="2023-05" db="EMBL/GenBank/DDBJ databases">
        <authorList>
            <consortium name="Lawrence Berkeley National Laboratory"/>
            <person name="Steindorff A."/>
            <person name="Hensen N."/>
            <person name="Bonometti L."/>
            <person name="Westerberg I."/>
            <person name="Brannstrom I.O."/>
            <person name="Guillou S."/>
            <person name="Cros-Aarteil S."/>
            <person name="Calhoun S."/>
            <person name="Haridas S."/>
            <person name="Kuo A."/>
            <person name="Mondo S."/>
            <person name="Pangilinan J."/>
            <person name="Riley R."/>
            <person name="Labutti K."/>
            <person name="Andreopoulos B."/>
            <person name="Lipzen A."/>
            <person name="Chen C."/>
            <person name="Yanf M."/>
            <person name="Daum C."/>
            <person name="Ng V."/>
            <person name="Clum A."/>
            <person name="Ohm R."/>
            <person name="Martin F."/>
            <person name="Silar P."/>
            <person name="Natvig D."/>
            <person name="Lalanne C."/>
            <person name="Gautier V."/>
            <person name="Ament-Velasquez S.L."/>
            <person name="Kruys A."/>
            <person name="Hutchinson M.I."/>
            <person name="Powell A.J."/>
            <person name="Barry K."/>
            <person name="Miller A.N."/>
            <person name="Grigoriev I.V."/>
            <person name="Debuchy R."/>
            <person name="Gladieux P."/>
            <person name="Thoren M.H."/>
            <person name="Johannesson H."/>
        </authorList>
    </citation>
    <scope>NUCLEOTIDE SEQUENCE</scope>
    <source>
        <strain evidence="15">CBS 123565</strain>
    </source>
</reference>
<sequence length="396" mass="44970">MPRLLQRVRATPSGRPADADDAPLRLPRYESPVYPMDDNTKQKIITMSSSRDFDTTRRTYEKHLAKSSTHLFESVGSINDVLFARKRSLAHMAEKRRARGIEEKPDGEVELEKYVAELEATITEMTDSSEEALRQVIDCRAELEDQPAVLEMVVEGLNAQQPNKRAARRAAGSDDDGDEHETADSAEEEAEDLPPMRGVKELLKSARKAKLSEYGQLTPYQRYALNNNYISFKKNWHDALHPEDQIPLPDPSTWFDDAGRPTKGVVADAAADDDLVVEREIIDLKCPLSLQTMKEPYSNHRCRHTFEKTAIMEFIRSNNGMAKCPVCSEDLRIKDLYLDEVVLRKIKRAEQAARRGVDDISDIEAEQDGDSNVIIGRASNMKNEKRPRQMEEIEEN</sequence>
<dbReference type="GO" id="GO:0016567">
    <property type="term" value="P:protein ubiquitination"/>
    <property type="evidence" value="ECO:0007669"/>
    <property type="project" value="InterPro"/>
</dbReference>